<name>A0A1L9UPG1_ASPBC</name>
<dbReference type="RefSeq" id="XP_067480882.1">
    <property type="nucleotide sequence ID" value="XM_067626669.1"/>
</dbReference>
<sequence>MKPLLSRQTLLHTTNSQQHRLRHVELLRIVVSLLFMSNIYPLYKLNVYYNITKISFFTTTTTTPPSVHQHPPIRANITPIKAKSNTYTATTTNQPYHQFPALKY</sequence>
<evidence type="ECO:0000313" key="1">
    <source>
        <dbReference type="EMBL" id="OJJ73634.1"/>
    </source>
</evidence>
<keyword evidence="2" id="KW-1185">Reference proteome</keyword>
<dbReference type="VEuPathDB" id="FungiDB:ASPBRDRAFT_511124"/>
<protein>
    <submittedName>
        <fullName evidence="1">Uncharacterized protein</fullName>
    </submittedName>
</protein>
<dbReference type="AlphaFoldDB" id="A0A1L9UPG1"/>
<dbReference type="Proteomes" id="UP000184499">
    <property type="component" value="Unassembled WGS sequence"/>
</dbReference>
<dbReference type="EMBL" id="KV878682">
    <property type="protein sequence ID" value="OJJ73634.1"/>
    <property type="molecule type" value="Genomic_DNA"/>
</dbReference>
<organism evidence="1 2">
    <name type="scientific">Aspergillus brasiliensis (strain CBS 101740 / IMI 381727 / IBT 21946)</name>
    <dbReference type="NCBI Taxonomy" id="767769"/>
    <lineage>
        <taxon>Eukaryota</taxon>
        <taxon>Fungi</taxon>
        <taxon>Dikarya</taxon>
        <taxon>Ascomycota</taxon>
        <taxon>Pezizomycotina</taxon>
        <taxon>Eurotiomycetes</taxon>
        <taxon>Eurotiomycetidae</taxon>
        <taxon>Eurotiales</taxon>
        <taxon>Aspergillaceae</taxon>
        <taxon>Aspergillus</taxon>
        <taxon>Aspergillus subgen. Circumdati</taxon>
    </lineage>
</organism>
<reference evidence="2" key="1">
    <citation type="journal article" date="2017" name="Genome Biol.">
        <title>Comparative genomics reveals high biological diversity and specific adaptations in the industrially and medically important fungal genus Aspergillus.</title>
        <authorList>
            <person name="de Vries R.P."/>
            <person name="Riley R."/>
            <person name="Wiebenga A."/>
            <person name="Aguilar-Osorio G."/>
            <person name="Amillis S."/>
            <person name="Uchima C.A."/>
            <person name="Anderluh G."/>
            <person name="Asadollahi M."/>
            <person name="Askin M."/>
            <person name="Barry K."/>
            <person name="Battaglia E."/>
            <person name="Bayram O."/>
            <person name="Benocci T."/>
            <person name="Braus-Stromeyer S.A."/>
            <person name="Caldana C."/>
            <person name="Canovas D."/>
            <person name="Cerqueira G.C."/>
            <person name="Chen F."/>
            <person name="Chen W."/>
            <person name="Choi C."/>
            <person name="Clum A."/>
            <person name="Dos Santos R.A."/>
            <person name="Damasio A.R."/>
            <person name="Diallinas G."/>
            <person name="Emri T."/>
            <person name="Fekete E."/>
            <person name="Flipphi M."/>
            <person name="Freyberg S."/>
            <person name="Gallo A."/>
            <person name="Gournas C."/>
            <person name="Habgood R."/>
            <person name="Hainaut M."/>
            <person name="Harispe M.L."/>
            <person name="Henrissat B."/>
            <person name="Hilden K.S."/>
            <person name="Hope R."/>
            <person name="Hossain A."/>
            <person name="Karabika E."/>
            <person name="Karaffa L."/>
            <person name="Karanyi Z."/>
            <person name="Krasevec N."/>
            <person name="Kuo A."/>
            <person name="Kusch H."/>
            <person name="LaButti K."/>
            <person name="Lagendijk E.L."/>
            <person name="Lapidus A."/>
            <person name="Levasseur A."/>
            <person name="Lindquist E."/>
            <person name="Lipzen A."/>
            <person name="Logrieco A.F."/>
            <person name="MacCabe A."/>
            <person name="Maekelae M.R."/>
            <person name="Malavazi I."/>
            <person name="Melin P."/>
            <person name="Meyer V."/>
            <person name="Mielnichuk N."/>
            <person name="Miskei M."/>
            <person name="Molnar A.P."/>
            <person name="Mule G."/>
            <person name="Ngan C.Y."/>
            <person name="Orejas M."/>
            <person name="Orosz E."/>
            <person name="Ouedraogo J.P."/>
            <person name="Overkamp K.M."/>
            <person name="Park H.-S."/>
            <person name="Perrone G."/>
            <person name="Piumi F."/>
            <person name="Punt P.J."/>
            <person name="Ram A.F."/>
            <person name="Ramon A."/>
            <person name="Rauscher S."/>
            <person name="Record E."/>
            <person name="Riano-Pachon D.M."/>
            <person name="Robert V."/>
            <person name="Roehrig J."/>
            <person name="Ruller R."/>
            <person name="Salamov A."/>
            <person name="Salih N.S."/>
            <person name="Samson R.A."/>
            <person name="Sandor E."/>
            <person name="Sanguinetti M."/>
            <person name="Schuetze T."/>
            <person name="Sepcic K."/>
            <person name="Shelest E."/>
            <person name="Sherlock G."/>
            <person name="Sophianopoulou V."/>
            <person name="Squina F.M."/>
            <person name="Sun H."/>
            <person name="Susca A."/>
            <person name="Todd R.B."/>
            <person name="Tsang A."/>
            <person name="Unkles S.E."/>
            <person name="van de Wiele N."/>
            <person name="van Rossen-Uffink D."/>
            <person name="Oliveira J.V."/>
            <person name="Vesth T.C."/>
            <person name="Visser J."/>
            <person name="Yu J.-H."/>
            <person name="Zhou M."/>
            <person name="Andersen M.R."/>
            <person name="Archer D.B."/>
            <person name="Baker S.E."/>
            <person name="Benoit I."/>
            <person name="Brakhage A.A."/>
            <person name="Braus G.H."/>
            <person name="Fischer R."/>
            <person name="Frisvad J.C."/>
            <person name="Goldman G.H."/>
            <person name="Houbraken J."/>
            <person name="Oakley B."/>
            <person name="Pocsi I."/>
            <person name="Scazzocchio C."/>
            <person name="Seiboth B."/>
            <person name="vanKuyk P.A."/>
            <person name="Wortman J."/>
            <person name="Dyer P.S."/>
            <person name="Grigoriev I.V."/>
        </authorList>
    </citation>
    <scope>NUCLEOTIDE SEQUENCE [LARGE SCALE GENOMIC DNA]</scope>
    <source>
        <strain evidence="2">CBS 101740 / IMI 381727 / IBT 21946</strain>
    </source>
</reference>
<evidence type="ECO:0000313" key="2">
    <source>
        <dbReference type="Proteomes" id="UP000184499"/>
    </source>
</evidence>
<gene>
    <name evidence="1" type="ORF">ASPBRDRAFT_511124</name>
</gene>
<accession>A0A1L9UPG1</accession>
<proteinExistence type="predicted"/>
<dbReference type="GeneID" id="93579157"/>